<gene>
    <name evidence="2" type="ORF">LEN_4381</name>
</gene>
<sequence length="100" mass="11217">MRRRRGRRKVSLRPPRGAAVPAEEPEVKTLLALLAWCLLFVLCWPLALLALVLWPLVWLLALPLRLLGITLGAVFAFLQSLLYLPARALGWRPARAQCAP</sequence>
<feature type="transmembrane region" description="Helical" evidence="1">
    <location>
        <begin position="66"/>
        <end position="86"/>
    </location>
</feature>
<evidence type="ECO:0000313" key="3">
    <source>
        <dbReference type="Proteomes" id="UP000218824"/>
    </source>
</evidence>
<dbReference type="Proteomes" id="UP000218824">
    <property type="component" value="Chromosome"/>
</dbReference>
<evidence type="ECO:0008006" key="4">
    <source>
        <dbReference type="Google" id="ProtNLM"/>
    </source>
</evidence>
<name>A0AAU9ARQ1_LYSEN</name>
<dbReference type="EMBL" id="AP014940">
    <property type="protein sequence ID" value="BAV99868.1"/>
    <property type="molecule type" value="Genomic_DNA"/>
</dbReference>
<organism evidence="2 3">
    <name type="scientific">Lysobacter enzymogenes</name>
    <dbReference type="NCBI Taxonomy" id="69"/>
    <lineage>
        <taxon>Bacteria</taxon>
        <taxon>Pseudomonadati</taxon>
        <taxon>Pseudomonadota</taxon>
        <taxon>Gammaproteobacteria</taxon>
        <taxon>Lysobacterales</taxon>
        <taxon>Lysobacteraceae</taxon>
        <taxon>Lysobacter</taxon>
    </lineage>
</organism>
<reference evidence="2 3" key="1">
    <citation type="journal article" date="2017" name="DNA Res.">
        <title>Complete genome sequence and expression profile of the commercial lytic enzyme producer Lysobacter enzymogenes M497-1.</title>
        <authorList>
            <person name="Takami H."/>
            <person name="Toyoda A."/>
            <person name="Uchiyama I."/>
            <person name="Itoh T."/>
            <person name="Takaki Y."/>
            <person name="Arai W."/>
            <person name="Nishi S."/>
            <person name="Kawai M."/>
            <person name="Shinya K."/>
            <person name="Ikeda H."/>
        </authorList>
    </citation>
    <scope>NUCLEOTIDE SEQUENCE [LARGE SCALE GENOMIC DNA]</scope>
    <source>
        <strain evidence="2 3">M497-1</strain>
    </source>
</reference>
<feature type="transmembrane region" description="Helical" evidence="1">
    <location>
        <begin position="30"/>
        <end position="54"/>
    </location>
</feature>
<keyword evidence="1" id="KW-1133">Transmembrane helix</keyword>
<evidence type="ECO:0000256" key="1">
    <source>
        <dbReference type="SAM" id="Phobius"/>
    </source>
</evidence>
<keyword evidence="1" id="KW-0812">Transmembrane</keyword>
<protein>
    <recommendedName>
        <fullName evidence="4">DUF3329 domain-containing protein</fullName>
    </recommendedName>
</protein>
<keyword evidence="1" id="KW-0472">Membrane</keyword>
<evidence type="ECO:0000313" key="2">
    <source>
        <dbReference type="EMBL" id="BAV99868.1"/>
    </source>
</evidence>
<proteinExistence type="predicted"/>
<dbReference type="KEGG" id="lem:LEN_4381"/>
<accession>A0AAU9ARQ1</accession>
<dbReference type="AlphaFoldDB" id="A0AAU9ARQ1"/>